<evidence type="ECO:0000313" key="3">
    <source>
        <dbReference type="Proteomes" id="UP000245890"/>
    </source>
</evidence>
<dbReference type="EMBL" id="QENQ01000001">
    <property type="protein sequence ID" value="PVX29122.1"/>
    <property type="molecule type" value="Genomic_DNA"/>
</dbReference>
<accession>A0A2U0SCN4</accession>
<evidence type="ECO:0000256" key="1">
    <source>
        <dbReference type="SAM" id="SignalP"/>
    </source>
</evidence>
<gene>
    <name evidence="2" type="ORF">DD559_07065</name>
</gene>
<reference evidence="2 3" key="1">
    <citation type="submission" date="2018-05" db="EMBL/GenBank/DDBJ databases">
        <title>Description of Sphingomonas pokkalii sp nov, isolated from the rhizosphere of saline tolerant pokkali rice and its draft genome analysis.</title>
        <authorList>
            <person name="Menon R."/>
            <person name="Kumari S."/>
            <person name="Rameshkumar N."/>
        </authorList>
    </citation>
    <scope>NUCLEOTIDE SEQUENCE [LARGE SCALE GENOMIC DNA]</scope>
    <source>
        <strain evidence="2 3">L3B27</strain>
    </source>
</reference>
<proteinExistence type="predicted"/>
<dbReference type="OrthoDB" id="7189171at2"/>
<keyword evidence="1" id="KW-0732">Signal</keyword>
<dbReference type="RefSeq" id="WP_116468565.1">
    <property type="nucleotide sequence ID" value="NZ_QENQ01000001.1"/>
</dbReference>
<feature type="signal peptide" evidence="1">
    <location>
        <begin position="1"/>
        <end position="17"/>
    </location>
</feature>
<keyword evidence="3" id="KW-1185">Reference proteome</keyword>
<evidence type="ECO:0000313" key="2">
    <source>
        <dbReference type="EMBL" id="PVX29122.1"/>
    </source>
</evidence>
<dbReference type="Proteomes" id="UP000245890">
    <property type="component" value="Unassembled WGS sequence"/>
</dbReference>
<comment type="caution">
    <text evidence="2">The sequence shown here is derived from an EMBL/GenBank/DDBJ whole genome shotgun (WGS) entry which is preliminary data.</text>
</comment>
<sequence length="171" mass="18088">MLLALALALLAPVQADAVPDPLAPAKAGRIRCIDPDRGARTCGTIVRYTLRGDGAFDALVTGVVNRDPLIVIEYSTFGQVRDGAVCSRIRPADFNAGKLTSSGTALSPALETSTRLKLMEALQPLAGHERCYRDSGAGEVAVNVTIDGLLRPEMSQTAIWVLPEDGYAPGR</sequence>
<protein>
    <submittedName>
        <fullName evidence="2">Uncharacterized protein</fullName>
    </submittedName>
</protein>
<organism evidence="2 3">
    <name type="scientific">Sphingomonas pokkalii</name>
    <dbReference type="NCBI Taxonomy" id="2175090"/>
    <lineage>
        <taxon>Bacteria</taxon>
        <taxon>Pseudomonadati</taxon>
        <taxon>Pseudomonadota</taxon>
        <taxon>Alphaproteobacteria</taxon>
        <taxon>Sphingomonadales</taxon>
        <taxon>Sphingomonadaceae</taxon>
        <taxon>Sphingomonas</taxon>
    </lineage>
</organism>
<feature type="chain" id="PRO_5015438358" evidence="1">
    <location>
        <begin position="18"/>
        <end position="171"/>
    </location>
</feature>
<name>A0A2U0SCN4_9SPHN</name>
<dbReference type="AlphaFoldDB" id="A0A2U0SCN4"/>